<reference evidence="1 2" key="1">
    <citation type="submission" date="2023-01" db="EMBL/GenBank/DDBJ databases">
        <title>Analysis of 21 Apiospora genomes using comparative genomics revels a genus with tremendous synthesis potential of carbohydrate active enzymes and secondary metabolites.</title>
        <authorList>
            <person name="Sorensen T."/>
        </authorList>
    </citation>
    <scope>NUCLEOTIDE SEQUENCE [LARGE SCALE GENOMIC DNA]</scope>
    <source>
        <strain evidence="1 2">CBS 24483</strain>
    </source>
</reference>
<dbReference type="RefSeq" id="XP_066706253.1">
    <property type="nucleotide sequence ID" value="XM_066837360.1"/>
</dbReference>
<accession>A0ABR1QVZ3</accession>
<name>A0ABR1QVZ3_9PEZI</name>
<evidence type="ECO:0000313" key="1">
    <source>
        <dbReference type="EMBL" id="KAK7966861.1"/>
    </source>
</evidence>
<gene>
    <name evidence="1" type="ORF">PG986_001138</name>
</gene>
<keyword evidence="2" id="KW-1185">Reference proteome</keyword>
<comment type="caution">
    <text evidence="1">The sequence shown here is derived from an EMBL/GenBank/DDBJ whole genome shotgun (WGS) entry which is preliminary data.</text>
</comment>
<sequence>MQSQNLVIENACNLNFLDYYRSELKRMPALRNVTVIASLSHRDRLDSHVRDGYWWLPWTRALESLYYYGKGAPAPCRLRVVAPKTHHTWELSELNPDNYRERYRAGARAIYRNFW</sequence>
<dbReference type="EMBL" id="JAQQWE010000001">
    <property type="protein sequence ID" value="KAK7966861.1"/>
    <property type="molecule type" value="Genomic_DNA"/>
</dbReference>
<evidence type="ECO:0000313" key="2">
    <source>
        <dbReference type="Proteomes" id="UP001391051"/>
    </source>
</evidence>
<dbReference type="GeneID" id="92070422"/>
<organism evidence="1 2">
    <name type="scientific">Apiospora aurea</name>
    <dbReference type="NCBI Taxonomy" id="335848"/>
    <lineage>
        <taxon>Eukaryota</taxon>
        <taxon>Fungi</taxon>
        <taxon>Dikarya</taxon>
        <taxon>Ascomycota</taxon>
        <taxon>Pezizomycotina</taxon>
        <taxon>Sordariomycetes</taxon>
        <taxon>Xylariomycetidae</taxon>
        <taxon>Amphisphaeriales</taxon>
        <taxon>Apiosporaceae</taxon>
        <taxon>Apiospora</taxon>
    </lineage>
</organism>
<proteinExistence type="predicted"/>
<dbReference type="Proteomes" id="UP001391051">
    <property type="component" value="Unassembled WGS sequence"/>
</dbReference>
<protein>
    <submittedName>
        <fullName evidence="1">Uncharacterized protein</fullName>
    </submittedName>
</protein>